<evidence type="ECO:0000256" key="1">
    <source>
        <dbReference type="SAM" id="MobiDB-lite"/>
    </source>
</evidence>
<evidence type="ECO:0000259" key="2">
    <source>
        <dbReference type="Pfam" id="PF12113"/>
    </source>
</evidence>
<protein>
    <submittedName>
        <fullName evidence="3">SVM family protein</fullName>
    </submittedName>
</protein>
<gene>
    <name evidence="4" type="ORF">B2G44_02210</name>
    <name evidence="3" type="ORF">OC712_02585</name>
</gene>
<dbReference type="Pfam" id="PF12113">
    <property type="entry name" value="SVM_signal"/>
    <property type="match status" value="1"/>
</dbReference>
<dbReference type="Proteomes" id="UP001383392">
    <property type="component" value="Unassembled WGS sequence"/>
</dbReference>
<evidence type="ECO:0000313" key="3">
    <source>
        <dbReference type="EMBL" id="MEK0309352.1"/>
    </source>
</evidence>
<evidence type="ECO:0000313" key="5">
    <source>
        <dbReference type="Proteomes" id="UP000189722"/>
    </source>
</evidence>
<proteinExistence type="predicted"/>
<evidence type="ECO:0000313" key="6">
    <source>
        <dbReference type="Proteomes" id="UP001383392"/>
    </source>
</evidence>
<name>A0A1S9LYF9_9MOLU</name>
<feature type="domain" description="Sequence-variable mosaic (SVM) signal sequence" evidence="2">
    <location>
        <begin position="1"/>
        <end position="32"/>
    </location>
</feature>
<dbReference type="EMBL" id="JAOSJG010000040">
    <property type="protein sequence ID" value="MEK0309352.1"/>
    <property type="molecule type" value="Genomic_DNA"/>
</dbReference>
<accession>A0A1S9LYF9</accession>
<feature type="region of interest" description="Disordered" evidence="1">
    <location>
        <begin position="93"/>
        <end position="113"/>
    </location>
</feature>
<dbReference type="RefSeq" id="WP_078123193.1">
    <property type="nucleotide sequence ID" value="NZ_JAOSJG010000040.1"/>
</dbReference>
<dbReference type="EMBL" id="MWKN01000095">
    <property type="protein sequence ID" value="OOP58067.1"/>
    <property type="molecule type" value="Genomic_DNA"/>
</dbReference>
<dbReference type="OrthoDB" id="386235at2"/>
<dbReference type="InterPro" id="IPR021970">
    <property type="entry name" value="SVM_signal"/>
</dbReference>
<comment type="caution">
    <text evidence="4">The sequence shown here is derived from an EMBL/GenBank/DDBJ whole genome shotgun (WGS) entry which is preliminary data.</text>
</comment>
<organism evidence="4 5">
    <name type="scientific">Candidatus Phytoplasma citri</name>
    <dbReference type="NCBI Taxonomy" id="180978"/>
    <lineage>
        <taxon>Bacteria</taxon>
        <taxon>Bacillati</taxon>
        <taxon>Mycoplasmatota</taxon>
        <taxon>Mollicutes</taxon>
        <taxon>Acholeplasmatales</taxon>
        <taxon>Acholeplasmataceae</taxon>
        <taxon>Candidatus Phytoplasma</taxon>
        <taxon>16SrII (Peanut WB group)</taxon>
    </lineage>
</organism>
<reference evidence="4 5" key="1">
    <citation type="submission" date="2017-02" db="EMBL/GenBank/DDBJ databases">
        <title>A draft genome of 'Candidatus Phytoplasma aurantifolia' the agent of the witches-broom disease of lime.</title>
        <authorList>
            <person name="Foissac X."/>
            <person name="Carle P."/>
        </authorList>
    </citation>
    <scope>NUCLEOTIDE SEQUENCE [LARGE SCALE GENOMIC DNA]</scope>
    <source>
        <strain evidence="4 5">WBDL</strain>
    </source>
</reference>
<dbReference type="AlphaFoldDB" id="A0A1S9LYF9"/>
<reference evidence="3 6" key="2">
    <citation type="journal article" date="2023" name="Int. J. Syst. Evol. Microbiol.">
        <title>The observation of taxonomic boundaries for the 16SrII and 16SrXXV phytoplasmas using genome-based delimitation.</title>
        <authorList>
            <person name="Rodrigues Jardim B."/>
            <person name="Tran-Nguyen L.T.T."/>
            <person name="Gambley C."/>
            <person name="Al-Sadi A.M."/>
            <person name="Al-Subhi A.M."/>
            <person name="Foissac X."/>
            <person name="Salar P."/>
            <person name="Cai H."/>
            <person name="Yang J.Y."/>
            <person name="Davis R."/>
            <person name="Jones L."/>
            <person name="Rodoni B."/>
            <person name="Constable F.E."/>
        </authorList>
    </citation>
    <scope>NUCLEOTIDE SEQUENCE [LARGE SCALE GENOMIC DNA]</scope>
    <source>
        <strain evidence="3">BAWM-OMN-P75</strain>
    </source>
</reference>
<sequence length="113" mass="13141">MMQVKNKLHLLPFFLISYLGLFFLININHVMAAPKKNDKGKEISSSEKEEKITKKDISQYYELYNTLKDYSEEDQNKIIQILSDPEISKLLQEQKLKSQKTGSSSKKPDDSKK</sequence>
<dbReference type="Proteomes" id="UP000189722">
    <property type="component" value="Unassembled WGS sequence"/>
</dbReference>
<evidence type="ECO:0000313" key="4">
    <source>
        <dbReference type="EMBL" id="OOP58067.1"/>
    </source>
</evidence>
<keyword evidence="6" id="KW-1185">Reference proteome</keyword>
<feature type="compositionally biased region" description="Low complexity" evidence="1">
    <location>
        <begin position="93"/>
        <end position="105"/>
    </location>
</feature>